<gene>
    <name evidence="4" type="ORF">QCA50_000189</name>
</gene>
<feature type="domain" description="AB hydrolase-1" evidence="3">
    <location>
        <begin position="29"/>
        <end position="309"/>
    </location>
</feature>
<comment type="caution">
    <text evidence="4">The sequence shown here is derived from an EMBL/GenBank/DDBJ whole genome shotgun (WGS) entry which is preliminary data.</text>
</comment>
<protein>
    <recommendedName>
        <fullName evidence="3">AB hydrolase-1 domain-containing protein</fullName>
    </recommendedName>
</protein>
<evidence type="ECO:0000313" key="4">
    <source>
        <dbReference type="EMBL" id="KAK7695553.1"/>
    </source>
</evidence>
<dbReference type="Gene3D" id="3.40.50.1820">
    <property type="entry name" value="alpha/beta hydrolase"/>
    <property type="match status" value="1"/>
</dbReference>
<dbReference type="GO" id="GO:0016787">
    <property type="term" value="F:hydrolase activity"/>
    <property type="evidence" value="ECO:0007669"/>
    <property type="project" value="UniProtKB-KW"/>
</dbReference>
<reference evidence="4 5" key="1">
    <citation type="submission" date="2022-09" db="EMBL/GenBank/DDBJ databases">
        <authorList>
            <person name="Palmer J.M."/>
        </authorList>
    </citation>
    <scope>NUCLEOTIDE SEQUENCE [LARGE SCALE GENOMIC DNA]</scope>
    <source>
        <strain evidence="4 5">DSM 7382</strain>
    </source>
</reference>
<dbReference type="InterPro" id="IPR000073">
    <property type="entry name" value="AB_hydrolase_1"/>
</dbReference>
<evidence type="ECO:0000256" key="2">
    <source>
        <dbReference type="ARBA" id="ARBA00038334"/>
    </source>
</evidence>
<dbReference type="InterPro" id="IPR000639">
    <property type="entry name" value="Epox_hydrolase-like"/>
</dbReference>
<dbReference type="AlphaFoldDB" id="A0AAW0GXG7"/>
<evidence type="ECO:0000313" key="5">
    <source>
        <dbReference type="Proteomes" id="UP001385951"/>
    </source>
</evidence>
<evidence type="ECO:0000256" key="1">
    <source>
        <dbReference type="ARBA" id="ARBA00022801"/>
    </source>
</evidence>
<comment type="similarity">
    <text evidence="2">Belongs to the AB hydrolase superfamily. Epoxide hydrolase family.</text>
</comment>
<keyword evidence="5" id="KW-1185">Reference proteome</keyword>
<sequence length="334" mass="37380">MDSSLYKDITTTRGLKYHYYFSAAHNTKPTLLFLHGFPSTSFDWRKQVPFFKERGFGLIVPDLLGYGGTDKPTDVKDYKYSAMTADMIDIMNAENVEKVVAIGHDWGSFLAARLAAYYPERFVGFAFLTVAYSPPQPDFNLSKALQDTKQAFGYELFGYWLCFAEEGAEKLIEEHLESSLSILFPADPSIWATHLAPTGTLKSWISSDQKTDFAPYISKEEIEEYVNIAKTNGFTAPVNWYRVMVSGVGAEDDKNAPTQNAVVKKPVFYGACKQDQVALASVGVQTTNEQCTNATIKQYDSDHWLQLSHADEFNNDFLAWLEDVVSAPTSSTSS</sequence>
<name>A0AAW0GXG7_9APHY</name>
<dbReference type="PRINTS" id="PR00412">
    <property type="entry name" value="EPOXHYDRLASE"/>
</dbReference>
<dbReference type="InterPro" id="IPR029058">
    <property type="entry name" value="AB_hydrolase_fold"/>
</dbReference>
<dbReference type="Pfam" id="PF00561">
    <property type="entry name" value="Abhydrolase_1"/>
    <property type="match status" value="1"/>
</dbReference>
<dbReference type="Proteomes" id="UP001385951">
    <property type="component" value="Unassembled WGS sequence"/>
</dbReference>
<dbReference type="PANTHER" id="PTHR43329">
    <property type="entry name" value="EPOXIDE HYDROLASE"/>
    <property type="match status" value="1"/>
</dbReference>
<dbReference type="EMBL" id="JASBNA010000001">
    <property type="protein sequence ID" value="KAK7695553.1"/>
    <property type="molecule type" value="Genomic_DNA"/>
</dbReference>
<organism evidence="4 5">
    <name type="scientific">Cerrena zonata</name>
    <dbReference type="NCBI Taxonomy" id="2478898"/>
    <lineage>
        <taxon>Eukaryota</taxon>
        <taxon>Fungi</taxon>
        <taxon>Dikarya</taxon>
        <taxon>Basidiomycota</taxon>
        <taxon>Agaricomycotina</taxon>
        <taxon>Agaricomycetes</taxon>
        <taxon>Polyporales</taxon>
        <taxon>Cerrenaceae</taxon>
        <taxon>Cerrena</taxon>
    </lineage>
</organism>
<keyword evidence="1" id="KW-0378">Hydrolase</keyword>
<dbReference type="SUPFAM" id="SSF53474">
    <property type="entry name" value="alpha/beta-Hydrolases"/>
    <property type="match status" value="1"/>
</dbReference>
<proteinExistence type="inferred from homology"/>
<accession>A0AAW0GXG7</accession>
<evidence type="ECO:0000259" key="3">
    <source>
        <dbReference type="Pfam" id="PF00561"/>
    </source>
</evidence>